<gene>
    <name evidence="1" type="ORF">NLG97_g1861</name>
</gene>
<accession>A0ACC1R4F0</accession>
<comment type="caution">
    <text evidence="1">The sequence shown here is derived from an EMBL/GenBank/DDBJ whole genome shotgun (WGS) entry which is preliminary data.</text>
</comment>
<name>A0ACC1R4F0_9HYPO</name>
<proteinExistence type="predicted"/>
<organism evidence="1 2">
    <name type="scientific">Lecanicillium saksenae</name>
    <dbReference type="NCBI Taxonomy" id="468837"/>
    <lineage>
        <taxon>Eukaryota</taxon>
        <taxon>Fungi</taxon>
        <taxon>Dikarya</taxon>
        <taxon>Ascomycota</taxon>
        <taxon>Pezizomycotina</taxon>
        <taxon>Sordariomycetes</taxon>
        <taxon>Hypocreomycetidae</taxon>
        <taxon>Hypocreales</taxon>
        <taxon>Cordycipitaceae</taxon>
        <taxon>Lecanicillium</taxon>
    </lineage>
</organism>
<evidence type="ECO:0000313" key="2">
    <source>
        <dbReference type="Proteomes" id="UP001148737"/>
    </source>
</evidence>
<protein>
    <submittedName>
        <fullName evidence="1">Uncharacterized protein</fullName>
    </submittedName>
</protein>
<evidence type="ECO:0000313" key="1">
    <source>
        <dbReference type="EMBL" id="KAJ3497483.1"/>
    </source>
</evidence>
<dbReference type="EMBL" id="JANAKD010000108">
    <property type="protein sequence ID" value="KAJ3497483.1"/>
    <property type="molecule type" value="Genomic_DNA"/>
</dbReference>
<keyword evidence="2" id="KW-1185">Reference proteome</keyword>
<reference evidence="1" key="1">
    <citation type="submission" date="2022-07" db="EMBL/GenBank/DDBJ databases">
        <title>Genome Sequence of Lecanicillium saksenae.</title>
        <authorList>
            <person name="Buettner E."/>
        </authorList>
    </citation>
    <scope>NUCLEOTIDE SEQUENCE</scope>
    <source>
        <strain evidence="1">VT-O1</strain>
    </source>
</reference>
<sequence>MHQSTMRLVGLAATLFAATTTAVPVECGAINEIWGEQAAVVSNFPECESYYDNTNLEQKADIPDNHPLLESLAVCRRNVGPGGFKCPGGAKRDVLAQIDPIIACRRGIEDPGFKCPSNGRRAEKLVVRETPADFGGPECKKNCGNWKDRGSDGTAHKRTPPVVIGNKPPIFDQVGARKRTPPVIIGNKPPIFDQVGARKRTPPVIIGNKPPIFDEADALEKRIKLPGGVGNKPPMFDDISVRAPCDPNCNDPRPACGCGGVGNKPPVYTGSVDERSEEKREKTGNWPPHRD</sequence>
<dbReference type="Proteomes" id="UP001148737">
    <property type="component" value="Unassembled WGS sequence"/>
</dbReference>